<proteinExistence type="predicted"/>
<keyword evidence="2" id="KW-1185">Reference proteome</keyword>
<dbReference type="Proteomes" id="UP001194468">
    <property type="component" value="Unassembled WGS sequence"/>
</dbReference>
<protein>
    <submittedName>
        <fullName evidence="1">Uncharacterized protein</fullName>
    </submittedName>
</protein>
<name>A0AAD4G8J5_BOLED</name>
<accession>A0AAD4G8J5</accession>
<dbReference type="AlphaFoldDB" id="A0AAD4G8J5"/>
<reference evidence="1" key="2">
    <citation type="journal article" date="2020" name="Nat. Commun.">
        <title>Large-scale genome sequencing of mycorrhizal fungi provides insights into the early evolution of symbiotic traits.</title>
        <authorList>
            <person name="Miyauchi S."/>
            <person name="Kiss E."/>
            <person name="Kuo A."/>
            <person name="Drula E."/>
            <person name="Kohler A."/>
            <person name="Sanchez-Garcia M."/>
            <person name="Morin E."/>
            <person name="Andreopoulos B."/>
            <person name="Barry K.W."/>
            <person name="Bonito G."/>
            <person name="Buee M."/>
            <person name="Carver A."/>
            <person name="Chen C."/>
            <person name="Cichocki N."/>
            <person name="Clum A."/>
            <person name="Culley D."/>
            <person name="Crous P.W."/>
            <person name="Fauchery L."/>
            <person name="Girlanda M."/>
            <person name="Hayes R.D."/>
            <person name="Keri Z."/>
            <person name="LaButti K."/>
            <person name="Lipzen A."/>
            <person name="Lombard V."/>
            <person name="Magnuson J."/>
            <person name="Maillard F."/>
            <person name="Murat C."/>
            <person name="Nolan M."/>
            <person name="Ohm R.A."/>
            <person name="Pangilinan J."/>
            <person name="Pereira M.F."/>
            <person name="Perotto S."/>
            <person name="Peter M."/>
            <person name="Pfister S."/>
            <person name="Riley R."/>
            <person name="Sitrit Y."/>
            <person name="Stielow J.B."/>
            <person name="Szollosi G."/>
            <person name="Zifcakova L."/>
            <person name="Stursova M."/>
            <person name="Spatafora J.W."/>
            <person name="Tedersoo L."/>
            <person name="Vaario L.M."/>
            <person name="Yamada A."/>
            <person name="Yan M."/>
            <person name="Wang P."/>
            <person name="Xu J."/>
            <person name="Bruns T."/>
            <person name="Baldrian P."/>
            <person name="Vilgalys R."/>
            <person name="Dunand C."/>
            <person name="Henrissat B."/>
            <person name="Grigoriev I.V."/>
            <person name="Hibbett D."/>
            <person name="Nagy L.G."/>
            <person name="Martin F.M."/>
        </authorList>
    </citation>
    <scope>NUCLEOTIDE SEQUENCE</scope>
    <source>
        <strain evidence="1">BED1</strain>
    </source>
</reference>
<sequence length="400" mass="44364">MLGFPANTFVILDTHAETDTGNLQYGGKANPIFSPASDVIREYCGEKLIKVMQDANISANKRGPAENPKWFHDSVYFRGGWRVLLFATCGPAIRTANGLVDVKRLVEKDAFDLIVAFGGRATLPGEIRGLLTGIIDRLGVNKGTNIWDEVILAASQEIELLQVNSVVAVYKERGYEVVHCREIGLHSLPMRPWGIEFAACGTEGCRPRVYEFHTRTSGGGWVRTQCRSGKKATVFRTCGASAVESNKLAKRNFETPKGSVLREYQVLRYCPEEVLGRSTYGCLTVAVHLKQQARVTVRRRWNEQTARAVAKRNGASLFVCKTCGSIGGRGLTLREKLAAASKRSKCGGRPGERASLPAVPLERTFRIRQGWGEKTTTVRDDNCHWRRPMPLRTIVLKAKQ</sequence>
<reference evidence="1" key="1">
    <citation type="submission" date="2019-10" db="EMBL/GenBank/DDBJ databases">
        <authorList>
            <consortium name="DOE Joint Genome Institute"/>
            <person name="Kuo A."/>
            <person name="Miyauchi S."/>
            <person name="Kiss E."/>
            <person name="Drula E."/>
            <person name="Kohler A."/>
            <person name="Sanchez-Garcia M."/>
            <person name="Andreopoulos B."/>
            <person name="Barry K.W."/>
            <person name="Bonito G."/>
            <person name="Buee M."/>
            <person name="Carver A."/>
            <person name="Chen C."/>
            <person name="Cichocki N."/>
            <person name="Clum A."/>
            <person name="Culley D."/>
            <person name="Crous P.W."/>
            <person name="Fauchery L."/>
            <person name="Girlanda M."/>
            <person name="Hayes R."/>
            <person name="Keri Z."/>
            <person name="LaButti K."/>
            <person name="Lipzen A."/>
            <person name="Lombard V."/>
            <person name="Magnuson J."/>
            <person name="Maillard F."/>
            <person name="Morin E."/>
            <person name="Murat C."/>
            <person name="Nolan M."/>
            <person name="Ohm R."/>
            <person name="Pangilinan J."/>
            <person name="Pereira M."/>
            <person name="Perotto S."/>
            <person name="Peter M."/>
            <person name="Riley R."/>
            <person name="Sitrit Y."/>
            <person name="Stielow B."/>
            <person name="Szollosi G."/>
            <person name="Zifcakova L."/>
            <person name="Stursova M."/>
            <person name="Spatafora J.W."/>
            <person name="Tedersoo L."/>
            <person name="Vaario L.-M."/>
            <person name="Yamada A."/>
            <person name="Yan M."/>
            <person name="Wang P."/>
            <person name="Xu J."/>
            <person name="Bruns T."/>
            <person name="Baldrian P."/>
            <person name="Vilgalys R."/>
            <person name="Henrissat B."/>
            <person name="Grigoriev I.V."/>
            <person name="Hibbett D."/>
            <person name="Nagy L.G."/>
            <person name="Martin F.M."/>
        </authorList>
    </citation>
    <scope>NUCLEOTIDE SEQUENCE</scope>
    <source>
        <strain evidence="1">BED1</strain>
    </source>
</reference>
<dbReference type="EMBL" id="WHUW01000091">
    <property type="protein sequence ID" value="KAF8425811.1"/>
    <property type="molecule type" value="Genomic_DNA"/>
</dbReference>
<gene>
    <name evidence="1" type="ORF">L210DRAFT_934937</name>
</gene>
<organism evidence="1 2">
    <name type="scientific">Boletus edulis BED1</name>
    <dbReference type="NCBI Taxonomy" id="1328754"/>
    <lineage>
        <taxon>Eukaryota</taxon>
        <taxon>Fungi</taxon>
        <taxon>Dikarya</taxon>
        <taxon>Basidiomycota</taxon>
        <taxon>Agaricomycotina</taxon>
        <taxon>Agaricomycetes</taxon>
        <taxon>Agaricomycetidae</taxon>
        <taxon>Boletales</taxon>
        <taxon>Boletineae</taxon>
        <taxon>Boletaceae</taxon>
        <taxon>Boletoideae</taxon>
        <taxon>Boletus</taxon>
    </lineage>
</organism>
<comment type="caution">
    <text evidence="1">The sequence shown here is derived from an EMBL/GenBank/DDBJ whole genome shotgun (WGS) entry which is preliminary data.</text>
</comment>
<evidence type="ECO:0000313" key="1">
    <source>
        <dbReference type="EMBL" id="KAF8425811.1"/>
    </source>
</evidence>
<evidence type="ECO:0000313" key="2">
    <source>
        <dbReference type="Proteomes" id="UP001194468"/>
    </source>
</evidence>